<dbReference type="GO" id="GO:0004252">
    <property type="term" value="F:serine-type endopeptidase activity"/>
    <property type="evidence" value="ECO:0007669"/>
    <property type="project" value="InterPro"/>
</dbReference>
<feature type="transmembrane region" description="Helical" evidence="5">
    <location>
        <begin position="122"/>
        <end position="142"/>
    </location>
</feature>
<keyword evidence="3 5" id="KW-1133">Transmembrane helix</keyword>
<sequence>MDRERALEELGLWLAENARQRTPAPPPPPLPGTDQILPPALYGLALVAAYAFGERAHPALHVYPRLLLERGSADAAAIWNGEWWRAATALTLHGDGPHVLGNAVVSTLFVSLVCVRLGCGPALLLTVLGGVLGNLCNALVMGPPHDSIGFSTAVFAAAGLLATQGLADRSRWWRPLVPLGAGFGLLAMLGAGGENTDLGAHLFGFGAGLLLGAAAWELTRRYGRPGKTMSWMAGVASAALPLGAWVMAWGFG</sequence>
<evidence type="ECO:0000259" key="6">
    <source>
        <dbReference type="Pfam" id="PF01694"/>
    </source>
</evidence>
<keyword evidence="2 5" id="KW-0812">Transmembrane</keyword>
<dbReference type="InterPro" id="IPR035952">
    <property type="entry name" value="Rhomboid-like_sf"/>
</dbReference>
<feature type="transmembrane region" description="Helical" evidence="5">
    <location>
        <begin position="148"/>
        <end position="166"/>
    </location>
</feature>
<evidence type="ECO:0000256" key="4">
    <source>
        <dbReference type="ARBA" id="ARBA00023136"/>
    </source>
</evidence>
<dbReference type="SUPFAM" id="SSF144091">
    <property type="entry name" value="Rhomboid-like"/>
    <property type="match status" value="1"/>
</dbReference>
<dbReference type="Pfam" id="PF01694">
    <property type="entry name" value="Rhomboid"/>
    <property type="match status" value="1"/>
</dbReference>
<dbReference type="EMBL" id="FUYC01000001">
    <property type="protein sequence ID" value="SKA71644.1"/>
    <property type="molecule type" value="Genomic_DNA"/>
</dbReference>
<accession>A0A1T4W2W6</accession>
<dbReference type="AlphaFoldDB" id="A0A1T4W2W6"/>
<name>A0A1T4W2W6_9BACT</name>
<gene>
    <name evidence="7" type="ORF">SAMN02745704_00180</name>
</gene>
<comment type="subcellular location">
    <subcellularLocation>
        <location evidence="1">Membrane</location>
        <topology evidence="1">Multi-pass membrane protein</topology>
    </subcellularLocation>
</comment>
<feature type="transmembrane region" description="Helical" evidence="5">
    <location>
        <begin position="173"/>
        <end position="192"/>
    </location>
</feature>
<dbReference type="GO" id="GO:0016020">
    <property type="term" value="C:membrane"/>
    <property type="evidence" value="ECO:0007669"/>
    <property type="project" value="UniProtKB-SubCell"/>
</dbReference>
<organism evidence="7 8">
    <name type="scientific">Paucidesulfovibrio gracilis DSM 16080</name>
    <dbReference type="NCBI Taxonomy" id="1121449"/>
    <lineage>
        <taxon>Bacteria</taxon>
        <taxon>Pseudomonadati</taxon>
        <taxon>Thermodesulfobacteriota</taxon>
        <taxon>Desulfovibrionia</taxon>
        <taxon>Desulfovibrionales</taxon>
        <taxon>Desulfovibrionaceae</taxon>
        <taxon>Paucidesulfovibrio</taxon>
    </lineage>
</organism>
<evidence type="ECO:0000313" key="8">
    <source>
        <dbReference type="Proteomes" id="UP000190027"/>
    </source>
</evidence>
<evidence type="ECO:0000313" key="7">
    <source>
        <dbReference type="EMBL" id="SKA71644.1"/>
    </source>
</evidence>
<evidence type="ECO:0000256" key="5">
    <source>
        <dbReference type="SAM" id="Phobius"/>
    </source>
</evidence>
<dbReference type="STRING" id="1121449.SAMN02745704_00180"/>
<dbReference type="InterPro" id="IPR022764">
    <property type="entry name" value="Peptidase_S54_rhomboid_dom"/>
</dbReference>
<keyword evidence="8" id="KW-1185">Reference proteome</keyword>
<reference evidence="7 8" key="1">
    <citation type="submission" date="2017-02" db="EMBL/GenBank/DDBJ databases">
        <authorList>
            <person name="Peterson S.W."/>
        </authorList>
    </citation>
    <scope>NUCLEOTIDE SEQUENCE [LARGE SCALE GENOMIC DNA]</scope>
    <source>
        <strain evidence="7 8">DSM 16080</strain>
    </source>
</reference>
<proteinExistence type="predicted"/>
<dbReference type="Gene3D" id="1.20.1540.10">
    <property type="entry name" value="Rhomboid-like"/>
    <property type="match status" value="1"/>
</dbReference>
<protein>
    <submittedName>
        <fullName evidence="7">Rhomboid family protein</fullName>
    </submittedName>
</protein>
<dbReference type="PANTHER" id="PTHR43066">
    <property type="entry name" value="RHOMBOID-RELATED PROTEIN"/>
    <property type="match status" value="1"/>
</dbReference>
<feature type="domain" description="Peptidase S54 rhomboid" evidence="6">
    <location>
        <begin position="81"/>
        <end position="215"/>
    </location>
</feature>
<evidence type="ECO:0000256" key="3">
    <source>
        <dbReference type="ARBA" id="ARBA00022989"/>
    </source>
</evidence>
<feature type="transmembrane region" description="Helical" evidence="5">
    <location>
        <begin position="198"/>
        <end position="219"/>
    </location>
</feature>
<evidence type="ECO:0000256" key="2">
    <source>
        <dbReference type="ARBA" id="ARBA00022692"/>
    </source>
</evidence>
<evidence type="ECO:0000256" key="1">
    <source>
        <dbReference type="ARBA" id="ARBA00004141"/>
    </source>
</evidence>
<dbReference type="Proteomes" id="UP000190027">
    <property type="component" value="Unassembled WGS sequence"/>
</dbReference>
<dbReference type="PANTHER" id="PTHR43066:SF5">
    <property type="entry name" value="RHOMBOID-LIKE PROTEIN 11, CHLOROPLASTIC-RELATED"/>
    <property type="match status" value="1"/>
</dbReference>
<keyword evidence="4 5" id="KW-0472">Membrane</keyword>
<feature type="transmembrane region" description="Helical" evidence="5">
    <location>
        <begin position="231"/>
        <end position="251"/>
    </location>
</feature>